<dbReference type="GO" id="GO:0098796">
    <property type="term" value="C:membrane protein complex"/>
    <property type="evidence" value="ECO:0007669"/>
    <property type="project" value="UniProtKB-ARBA"/>
</dbReference>
<dbReference type="Gene3D" id="3.40.50.300">
    <property type="entry name" value="P-loop containing nucleotide triphosphate hydrolases"/>
    <property type="match status" value="1"/>
</dbReference>
<evidence type="ECO:0000256" key="4">
    <source>
        <dbReference type="ARBA" id="ARBA00038388"/>
    </source>
</evidence>
<protein>
    <recommendedName>
        <fullName evidence="5">ABC transporter domain-containing protein</fullName>
    </recommendedName>
</protein>
<dbReference type="FunFam" id="3.40.50.300:FF:000032">
    <property type="entry name" value="Export ABC transporter ATP-binding protein"/>
    <property type="match status" value="1"/>
</dbReference>
<dbReference type="GO" id="GO:0016887">
    <property type="term" value="F:ATP hydrolysis activity"/>
    <property type="evidence" value="ECO:0007669"/>
    <property type="project" value="InterPro"/>
</dbReference>
<dbReference type="CDD" id="cd03255">
    <property type="entry name" value="ABC_MJ0796_LolCDE_FtsE"/>
    <property type="match status" value="1"/>
</dbReference>
<dbReference type="InterPro" id="IPR003593">
    <property type="entry name" value="AAA+_ATPase"/>
</dbReference>
<dbReference type="InterPro" id="IPR017911">
    <property type="entry name" value="MacB-like_ATP-bd"/>
</dbReference>
<dbReference type="PANTHER" id="PTHR24220:SF689">
    <property type="entry name" value="LIPOPROTEIN-RELEASING SYSTEM ATP-BINDING PROTEIN LOLD"/>
    <property type="match status" value="1"/>
</dbReference>
<dbReference type="InterPro" id="IPR003439">
    <property type="entry name" value="ABC_transporter-like_ATP-bd"/>
</dbReference>
<evidence type="ECO:0000256" key="1">
    <source>
        <dbReference type="ARBA" id="ARBA00022448"/>
    </source>
</evidence>
<evidence type="ECO:0000313" key="7">
    <source>
        <dbReference type="Proteomes" id="UP000178187"/>
    </source>
</evidence>
<dbReference type="PROSITE" id="PS50893">
    <property type="entry name" value="ABC_TRANSPORTER_2"/>
    <property type="match status" value="1"/>
</dbReference>
<organism evidence="6 7">
    <name type="scientific">Candidatus Danuiimicrobium aquiferis</name>
    <dbReference type="NCBI Taxonomy" id="1801832"/>
    <lineage>
        <taxon>Bacteria</taxon>
        <taxon>Pseudomonadati</taxon>
        <taxon>Candidatus Omnitrophota</taxon>
        <taxon>Candidatus Danuiimicrobium</taxon>
    </lineage>
</organism>
<feature type="domain" description="ABC transporter" evidence="5">
    <location>
        <begin position="2"/>
        <end position="218"/>
    </location>
</feature>
<gene>
    <name evidence="6" type="ORF">A3G33_09050</name>
</gene>
<comment type="similarity">
    <text evidence="4">Belongs to the ABC transporter superfamily. Macrolide exporter (TC 3.A.1.122) family.</text>
</comment>
<dbReference type="SMART" id="SM00382">
    <property type="entry name" value="AAA"/>
    <property type="match status" value="1"/>
</dbReference>
<evidence type="ECO:0000259" key="5">
    <source>
        <dbReference type="PROSITE" id="PS50893"/>
    </source>
</evidence>
<dbReference type="PROSITE" id="PS00211">
    <property type="entry name" value="ABC_TRANSPORTER_1"/>
    <property type="match status" value="1"/>
</dbReference>
<dbReference type="EMBL" id="MHFR01000032">
    <property type="protein sequence ID" value="OGW98521.1"/>
    <property type="molecule type" value="Genomic_DNA"/>
</dbReference>
<evidence type="ECO:0000256" key="2">
    <source>
        <dbReference type="ARBA" id="ARBA00022741"/>
    </source>
</evidence>
<keyword evidence="3" id="KW-0067">ATP-binding</keyword>
<dbReference type="Proteomes" id="UP000178187">
    <property type="component" value="Unassembled WGS sequence"/>
</dbReference>
<keyword evidence="2" id="KW-0547">Nucleotide-binding</keyword>
<reference evidence="6 7" key="1">
    <citation type="journal article" date="2016" name="Nat. Commun.">
        <title>Thousands of microbial genomes shed light on interconnected biogeochemical processes in an aquifer system.</title>
        <authorList>
            <person name="Anantharaman K."/>
            <person name="Brown C.T."/>
            <person name="Hug L.A."/>
            <person name="Sharon I."/>
            <person name="Castelle C.J."/>
            <person name="Probst A.J."/>
            <person name="Thomas B.C."/>
            <person name="Singh A."/>
            <person name="Wilkins M.J."/>
            <person name="Karaoz U."/>
            <person name="Brodie E.L."/>
            <person name="Williams K.H."/>
            <person name="Hubbard S.S."/>
            <person name="Banfield J.F."/>
        </authorList>
    </citation>
    <scope>NUCLEOTIDE SEQUENCE [LARGE SCALE GENOMIC DNA]</scope>
</reference>
<accession>A0A1G1L066</accession>
<dbReference type="Pfam" id="PF00005">
    <property type="entry name" value="ABC_tran"/>
    <property type="match status" value="1"/>
</dbReference>
<sequence length="219" mass="24595">MLKTTDLRKSFKGPQGKLDILRGVNFEIKKGSSVFVLGRSGSGKSTLLHLLGGLDHPTGGTIEYEGKNIASLAERELADYRNKKVGFVFQFYHLLPELTVQENVELPSRILGKRNRKRAEDLVKKVGLWERRKHLPSELSGGEQQRVAIARALINGPEIVLCDEPTGNLDEETAVSVQELIFEFNREGQTFCIVTHDEDFARKGTQVFRLHEGVLGLIW</sequence>
<dbReference type="GO" id="GO:0022857">
    <property type="term" value="F:transmembrane transporter activity"/>
    <property type="evidence" value="ECO:0007669"/>
    <property type="project" value="UniProtKB-ARBA"/>
</dbReference>
<dbReference type="GO" id="GO:0005886">
    <property type="term" value="C:plasma membrane"/>
    <property type="evidence" value="ECO:0007669"/>
    <property type="project" value="TreeGrafter"/>
</dbReference>
<dbReference type="InterPro" id="IPR017871">
    <property type="entry name" value="ABC_transporter-like_CS"/>
</dbReference>
<proteinExistence type="inferred from homology"/>
<dbReference type="PANTHER" id="PTHR24220">
    <property type="entry name" value="IMPORT ATP-BINDING PROTEIN"/>
    <property type="match status" value="1"/>
</dbReference>
<keyword evidence="1" id="KW-0813">Transport</keyword>
<dbReference type="SUPFAM" id="SSF52540">
    <property type="entry name" value="P-loop containing nucleoside triphosphate hydrolases"/>
    <property type="match status" value="1"/>
</dbReference>
<evidence type="ECO:0000313" key="6">
    <source>
        <dbReference type="EMBL" id="OGW98521.1"/>
    </source>
</evidence>
<name>A0A1G1L066_9BACT</name>
<dbReference type="InterPro" id="IPR015854">
    <property type="entry name" value="ABC_transpr_LolD-like"/>
</dbReference>
<comment type="caution">
    <text evidence="6">The sequence shown here is derived from an EMBL/GenBank/DDBJ whole genome shotgun (WGS) entry which is preliminary data.</text>
</comment>
<dbReference type="GO" id="GO:0005524">
    <property type="term" value="F:ATP binding"/>
    <property type="evidence" value="ECO:0007669"/>
    <property type="project" value="UniProtKB-KW"/>
</dbReference>
<dbReference type="InterPro" id="IPR027417">
    <property type="entry name" value="P-loop_NTPase"/>
</dbReference>
<dbReference type="AlphaFoldDB" id="A0A1G1L066"/>
<evidence type="ECO:0000256" key="3">
    <source>
        <dbReference type="ARBA" id="ARBA00022840"/>
    </source>
</evidence>